<dbReference type="AlphaFoldDB" id="A0A8C5FYG8"/>
<dbReference type="OrthoDB" id="20127at2759"/>
<reference evidence="1" key="1">
    <citation type="submission" date="2020-06" db="EMBL/GenBank/DDBJ databases">
        <authorList>
            <consortium name="Wellcome Sanger Institute Data Sharing"/>
        </authorList>
    </citation>
    <scope>NUCLEOTIDE SEQUENCE [LARGE SCALE GENOMIC DNA]</scope>
</reference>
<dbReference type="PANTHER" id="PTHR15131:SF3">
    <property type="entry name" value="SNRNA-ACTIVATING PROTEIN COMPLEX SUBUNIT 1"/>
    <property type="match status" value="1"/>
</dbReference>
<dbReference type="GO" id="GO:0043565">
    <property type="term" value="F:sequence-specific DNA binding"/>
    <property type="evidence" value="ECO:0007669"/>
    <property type="project" value="TreeGrafter"/>
</dbReference>
<reference evidence="1" key="2">
    <citation type="submission" date="2025-08" db="UniProtKB">
        <authorList>
            <consortium name="Ensembl"/>
        </authorList>
    </citation>
    <scope>IDENTIFICATION</scope>
</reference>
<keyword evidence="2" id="KW-1185">Reference proteome</keyword>
<proteinExistence type="predicted"/>
<evidence type="ECO:0000313" key="2">
    <source>
        <dbReference type="Proteomes" id="UP000694680"/>
    </source>
</evidence>
<name>A0A8C5FYG8_GOUWI</name>
<dbReference type="GO" id="GO:0042796">
    <property type="term" value="P:snRNA transcription by RNA polymerase III"/>
    <property type="evidence" value="ECO:0007669"/>
    <property type="project" value="TreeGrafter"/>
</dbReference>
<dbReference type="GO" id="GO:0042795">
    <property type="term" value="P:snRNA transcription by RNA polymerase II"/>
    <property type="evidence" value="ECO:0007669"/>
    <property type="project" value="TreeGrafter"/>
</dbReference>
<sequence>MDMCRKHVESDFEELLKRFKQTESIRYEVFSNIWKEMNFSSIFYGTMNREKRQFSRFALDIATPYVLPPYSFQIRVGGLYLLFGLFHSQTATPPQPIRMSLKDWENLKKFERDTVEAQHFDVLFILRRLESAKAFLFTAMPTLLTYSKRRNVKRPAQCDDFMERASRPQELITLELLEELSNIQTHYQNLKKSVTSESPDSNPSLNLIHNNMVPRLRSSVVDFYDWQQKAPNEDVGEGTSSQQCVSRAELIASIKSRAYKEAGEVVKSRRHRPVEVDVTSNKAGPSGMSGWQRKKRWSLKARTDESLQITGDMWKEATTTTLKYLSIHGTEKTPKNFKSWLSK</sequence>
<evidence type="ECO:0000313" key="1">
    <source>
        <dbReference type="Ensembl" id="ENSGWIP00000001484.1"/>
    </source>
</evidence>
<dbReference type="Ensembl" id="ENSGWIT00000001596.1">
    <property type="protein sequence ID" value="ENSGWIP00000001484.1"/>
    <property type="gene ID" value="ENSGWIG00000000863.1"/>
</dbReference>
<accession>A0A8C5FYG8</accession>
<gene>
    <name evidence="1" type="primary">snapc1b</name>
</gene>
<dbReference type="PANTHER" id="PTHR15131">
    <property type="entry name" value="SMALL NUCLEAR RNA ACTIVATING COMPLEX, POLYPEPTIDE 1"/>
    <property type="match status" value="1"/>
</dbReference>
<dbReference type="RefSeq" id="XP_028306229.1">
    <property type="nucleotide sequence ID" value="XM_028450428.1"/>
</dbReference>
<protein>
    <submittedName>
        <fullName evidence="1">snRNA-activating protein complex subunit 1-like</fullName>
    </submittedName>
</protein>
<reference evidence="1" key="3">
    <citation type="submission" date="2025-09" db="UniProtKB">
        <authorList>
            <consortium name="Ensembl"/>
        </authorList>
    </citation>
    <scope>IDENTIFICATION</scope>
</reference>
<organism evidence="1 2">
    <name type="scientific">Gouania willdenowi</name>
    <name type="common">Blunt-snouted clingfish</name>
    <name type="synonym">Lepadogaster willdenowi</name>
    <dbReference type="NCBI Taxonomy" id="441366"/>
    <lineage>
        <taxon>Eukaryota</taxon>
        <taxon>Metazoa</taxon>
        <taxon>Chordata</taxon>
        <taxon>Craniata</taxon>
        <taxon>Vertebrata</taxon>
        <taxon>Euteleostomi</taxon>
        <taxon>Actinopterygii</taxon>
        <taxon>Neopterygii</taxon>
        <taxon>Teleostei</taxon>
        <taxon>Neoteleostei</taxon>
        <taxon>Acanthomorphata</taxon>
        <taxon>Ovalentaria</taxon>
        <taxon>Blenniimorphae</taxon>
        <taxon>Blenniiformes</taxon>
        <taxon>Gobiesocoidei</taxon>
        <taxon>Gobiesocidae</taxon>
        <taxon>Gobiesocinae</taxon>
        <taxon>Gouania</taxon>
    </lineage>
</organism>
<dbReference type="CTD" id="393224"/>
<dbReference type="GO" id="GO:0019185">
    <property type="term" value="C:snRNA-activating protein complex"/>
    <property type="evidence" value="ECO:0007669"/>
    <property type="project" value="TreeGrafter"/>
</dbReference>
<dbReference type="InterPro" id="IPR019188">
    <property type="entry name" value="SNAPC1"/>
</dbReference>
<dbReference type="Pfam" id="PF09808">
    <property type="entry name" value="SNAPC1"/>
    <property type="match status" value="1"/>
</dbReference>
<dbReference type="Proteomes" id="UP000694680">
    <property type="component" value="Chromosome 6"/>
</dbReference>
<dbReference type="GeneID" id="114465428"/>